<gene>
    <name evidence="3" type="ORF">Cgig2_023949</name>
</gene>
<dbReference type="GO" id="GO:0006405">
    <property type="term" value="P:RNA export from nucleus"/>
    <property type="evidence" value="ECO:0007669"/>
    <property type="project" value="InterPro"/>
</dbReference>
<feature type="transmembrane region" description="Helical" evidence="2">
    <location>
        <begin position="438"/>
        <end position="459"/>
    </location>
</feature>
<keyword evidence="2" id="KW-0812">Transmembrane</keyword>
<dbReference type="OrthoDB" id="1746467at2759"/>
<dbReference type="AlphaFoldDB" id="A0A9Q1KC28"/>
<dbReference type="GO" id="GO:0017056">
    <property type="term" value="F:structural constituent of nuclear pore"/>
    <property type="evidence" value="ECO:0007669"/>
    <property type="project" value="InterPro"/>
</dbReference>
<accession>A0A9Q1KC28</accession>
<keyword evidence="2" id="KW-1133">Transmembrane helix</keyword>
<feature type="region of interest" description="Disordered" evidence="1">
    <location>
        <begin position="250"/>
        <end position="270"/>
    </location>
</feature>
<feature type="region of interest" description="Disordered" evidence="1">
    <location>
        <begin position="143"/>
        <end position="166"/>
    </location>
</feature>
<feature type="compositionally biased region" description="Low complexity" evidence="1">
    <location>
        <begin position="318"/>
        <end position="328"/>
    </location>
</feature>
<keyword evidence="4" id="KW-1185">Reference proteome</keyword>
<feature type="transmembrane region" description="Helical" evidence="2">
    <location>
        <begin position="471"/>
        <end position="491"/>
    </location>
</feature>
<evidence type="ECO:0000313" key="3">
    <source>
        <dbReference type="EMBL" id="KAJ8440184.1"/>
    </source>
</evidence>
<name>A0A9Q1KC28_9CARY</name>
<evidence type="ECO:0000256" key="1">
    <source>
        <dbReference type="SAM" id="MobiDB-lite"/>
    </source>
</evidence>
<dbReference type="PANTHER" id="PTHR34418">
    <property type="entry name" value="NUCLEAR PORE COMPLEX PROTEIN NUP214 ISOFORM X1"/>
    <property type="match status" value="1"/>
</dbReference>
<evidence type="ECO:0000313" key="4">
    <source>
        <dbReference type="Proteomes" id="UP001153076"/>
    </source>
</evidence>
<feature type="compositionally biased region" description="Polar residues" evidence="1">
    <location>
        <begin position="305"/>
        <end position="314"/>
    </location>
</feature>
<organism evidence="3 4">
    <name type="scientific">Carnegiea gigantea</name>
    <dbReference type="NCBI Taxonomy" id="171969"/>
    <lineage>
        <taxon>Eukaryota</taxon>
        <taxon>Viridiplantae</taxon>
        <taxon>Streptophyta</taxon>
        <taxon>Embryophyta</taxon>
        <taxon>Tracheophyta</taxon>
        <taxon>Spermatophyta</taxon>
        <taxon>Magnoliopsida</taxon>
        <taxon>eudicotyledons</taxon>
        <taxon>Gunneridae</taxon>
        <taxon>Pentapetalae</taxon>
        <taxon>Caryophyllales</taxon>
        <taxon>Cactineae</taxon>
        <taxon>Cactaceae</taxon>
        <taxon>Cactoideae</taxon>
        <taxon>Echinocereeae</taxon>
        <taxon>Carnegiea</taxon>
    </lineage>
</organism>
<protein>
    <submittedName>
        <fullName evidence="3">Uncharacterized protein</fullName>
    </submittedName>
</protein>
<feature type="compositionally biased region" description="Polar residues" evidence="1">
    <location>
        <begin position="148"/>
        <end position="166"/>
    </location>
</feature>
<evidence type="ECO:0000256" key="2">
    <source>
        <dbReference type="SAM" id="Phobius"/>
    </source>
</evidence>
<comment type="caution">
    <text evidence="3">The sequence shown here is derived from an EMBL/GenBank/DDBJ whole genome shotgun (WGS) entry which is preliminary data.</text>
</comment>
<feature type="compositionally biased region" description="Low complexity" evidence="1">
    <location>
        <begin position="293"/>
        <end position="304"/>
    </location>
</feature>
<dbReference type="EMBL" id="JAKOGI010000196">
    <property type="protein sequence ID" value="KAJ8440184.1"/>
    <property type="molecule type" value="Genomic_DNA"/>
</dbReference>
<feature type="region of interest" description="Disordered" evidence="1">
    <location>
        <begin position="285"/>
        <end position="328"/>
    </location>
</feature>
<dbReference type="PANTHER" id="PTHR34418:SF3">
    <property type="entry name" value="NUCLEAR PORE COMPLEX PROTEIN NUP214"/>
    <property type="match status" value="1"/>
</dbReference>
<sequence length="509" mass="55247">MEKKDQRNGKYKTIHAVFELAFVANRKNTDEHIMLFAWSHADGQVSVVHIERDKLIPRVEYQESGEENLVLGLCIDKTSVYENVNVDLGDQEQKELPSRCLLICLTLEGKLIVFNVASIAGSQNSNIPSSGLSTDAQRIPAVEPSTLREASSTSETPQKSAMTSGSHALDANKINFRFNGISAGKDLNSSDVKKYYISTPDSCENWRTESAVENVEEKALVDAKSCKAGQLGYSSKANLSLFSLKDSRVESPSSVAGDGGGTELLRTGDDQSLVKKLPDFGKSEVEKTGTVVSQSTPNSWSTSSRATSGMSNGKSPFVSPSASRSGLSGSVLTSMDNSYNAVNFMGKVSSRPSDTCSPSIGKAANNAQKALVSGGFVDDTLGTSTSKMQSRDSVPLQSPIVNTRYTMTGNYIKSFPPGRLKSEQESSKQYCNVITSPVFTFSCLIFLSLIFWSLMFIYTFPDPNSSRITPICCVFFFNEEVIAIPVVIIVFTPPQKGFLLIITINISPF</sequence>
<reference evidence="3" key="1">
    <citation type="submission" date="2022-04" db="EMBL/GenBank/DDBJ databases">
        <title>Carnegiea gigantea Genome sequencing and assembly v2.</title>
        <authorList>
            <person name="Copetti D."/>
            <person name="Sanderson M.J."/>
            <person name="Burquez A."/>
            <person name="Wojciechowski M.F."/>
        </authorList>
    </citation>
    <scope>NUCLEOTIDE SEQUENCE</scope>
    <source>
        <strain evidence="3">SGP5-SGP5p</strain>
        <tissue evidence="3">Aerial part</tissue>
    </source>
</reference>
<dbReference type="Proteomes" id="UP001153076">
    <property type="component" value="Unassembled WGS sequence"/>
</dbReference>
<keyword evidence="2" id="KW-0472">Membrane</keyword>
<dbReference type="InterPro" id="IPR044694">
    <property type="entry name" value="NUP214"/>
</dbReference>
<proteinExistence type="predicted"/>